<evidence type="ECO:0000313" key="3">
    <source>
        <dbReference type="EMBL" id="KAK0722484.1"/>
    </source>
</evidence>
<protein>
    <recommendedName>
        <fullName evidence="2">Subtelomeric hrmA-associated cluster protein AFUB-079030/YDR124W-like helical bundle domain-containing protein</fullName>
    </recommendedName>
</protein>
<keyword evidence="4" id="KW-1185">Reference proteome</keyword>
<name>A0AA40AV08_9PEZI</name>
<dbReference type="RefSeq" id="XP_060298408.1">
    <property type="nucleotide sequence ID" value="XM_060433849.1"/>
</dbReference>
<feature type="compositionally biased region" description="Basic and acidic residues" evidence="1">
    <location>
        <begin position="361"/>
        <end position="371"/>
    </location>
</feature>
<feature type="region of interest" description="Disordered" evidence="1">
    <location>
        <begin position="1"/>
        <end position="32"/>
    </location>
</feature>
<dbReference type="PANTHER" id="PTHR36102">
    <property type="entry name" value="CHROMOSOME 10, WHOLE GENOME SHOTGUN SEQUENCE"/>
    <property type="match status" value="1"/>
</dbReference>
<evidence type="ECO:0000256" key="1">
    <source>
        <dbReference type="SAM" id="MobiDB-lite"/>
    </source>
</evidence>
<organism evidence="3 4">
    <name type="scientific">Lasiosphaeria miniovina</name>
    <dbReference type="NCBI Taxonomy" id="1954250"/>
    <lineage>
        <taxon>Eukaryota</taxon>
        <taxon>Fungi</taxon>
        <taxon>Dikarya</taxon>
        <taxon>Ascomycota</taxon>
        <taxon>Pezizomycotina</taxon>
        <taxon>Sordariomycetes</taxon>
        <taxon>Sordariomycetidae</taxon>
        <taxon>Sordariales</taxon>
        <taxon>Lasiosphaeriaceae</taxon>
        <taxon>Lasiosphaeria</taxon>
    </lineage>
</organism>
<dbReference type="InterPro" id="IPR021264">
    <property type="entry name" value="AFUB_079030/YDR124W-like"/>
</dbReference>
<sequence>MVLSGQQPRPHWQNDRSAPEHSPNDDRYYELGTIRPPPLTIDRALREQCQINAQYYFLAARLDDGSHQYFSGPRRLETSEIRKIFDMDRFLHHQRRGPAASSFQDDPGFPYEDVYHRESSGPDYAGRRSYDRRRVQTIDPFDDEGGRRTTRKRPRAQVYERDLDDDEPPVMVSSKKGIKIGNSEEVWSFYDQRFRNCQQTACKLIAKIFVKTIAPKKQSNNPYTQSDERAPDWWPKPWGTTKDEKVRHKEPDHLWKKERLYLLNHILRMVVEPNAKQHKDIQKLDINVAKLEDVTMDALSTWFADKEKPGNAKKKPYLKEIFKVAKVEEQYKNGEIDGNTEVFVMADDKIPDNYQSDDDIAQSKDEEEKAHSVTSSRVSPPKTAAPHSMMPAPGNDHSPATNVRASSFMSDIPVRGIQYPPPVMPSDLGSEQHSYVESGSMTVGGQAPLHTHGTIQMQDMIPSAHDSSRRQPLYNSPAELPGPSGAGLYSSHWQQATTAPGNAPLYAFTPHQQAPQPPSGAFVPQQAVPINQSHQYSFSELPHTTNMFRSSSIGQPPVPQGQSYPNYLPHLPHDGRAVPSSGLKMAPLNRGPLQ</sequence>
<evidence type="ECO:0000259" key="2">
    <source>
        <dbReference type="Pfam" id="PF11001"/>
    </source>
</evidence>
<evidence type="ECO:0000313" key="4">
    <source>
        <dbReference type="Proteomes" id="UP001172101"/>
    </source>
</evidence>
<proteinExistence type="predicted"/>
<accession>A0AA40AV08</accession>
<feature type="compositionally biased region" description="Basic and acidic residues" evidence="1">
    <location>
        <begin position="12"/>
        <end position="29"/>
    </location>
</feature>
<gene>
    <name evidence="3" type="ORF">B0T26DRAFT_221514</name>
</gene>
<feature type="domain" description="Subtelomeric hrmA-associated cluster protein AFUB-079030/YDR124W-like helical bundle" evidence="2">
    <location>
        <begin position="179"/>
        <end position="326"/>
    </location>
</feature>
<feature type="region of interest" description="Disordered" evidence="1">
    <location>
        <begin position="217"/>
        <end position="237"/>
    </location>
</feature>
<dbReference type="PANTHER" id="PTHR36102:SF1">
    <property type="entry name" value="YDR124W-LIKE HELICAL BUNDLE DOMAIN-CONTAINING PROTEIN"/>
    <property type="match status" value="1"/>
</dbReference>
<comment type="caution">
    <text evidence="3">The sequence shown here is derived from an EMBL/GenBank/DDBJ whole genome shotgun (WGS) entry which is preliminary data.</text>
</comment>
<feature type="region of interest" description="Disordered" evidence="1">
    <location>
        <begin position="351"/>
        <end position="398"/>
    </location>
</feature>
<feature type="region of interest" description="Disordered" evidence="1">
    <location>
        <begin position="95"/>
        <end position="156"/>
    </location>
</feature>
<dbReference type="Proteomes" id="UP001172101">
    <property type="component" value="Unassembled WGS sequence"/>
</dbReference>
<dbReference type="Pfam" id="PF11001">
    <property type="entry name" value="AFUB_07903_YDR124W_hel"/>
    <property type="match status" value="1"/>
</dbReference>
<feature type="compositionally biased region" description="Basic and acidic residues" evidence="1">
    <location>
        <begin position="113"/>
        <end position="136"/>
    </location>
</feature>
<feature type="region of interest" description="Disordered" evidence="1">
    <location>
        <begin position="464"/>
        <end position="490"/>
    </location>
</feature>
<reference evidence="3" key="1">
    <citation type="submission" date="2023-06" db="EMBL/GenBank/DDBJ databases">
        <title>Genome-scale phylogeny and comparative genomics of the fungal order Sordariales.</title>
        <authorList>
            <consortium name="Lawrence Berkeley National Laboratory"/>
            <person name="Hensen N."/>
            <person name="Bonometti L."/>
            <person name="Westerberg I."/>
            <person name="Brannstrom I.O."/>
            <person name="Guillou S."/>
            <person name="Cros-Aarteil S."/>
            <person name="Calhoun S."/>
            <person name="Haridas S."/>
            <person name="Kuo A."/>
            <person name="Mondo S."/>
            <person name="Pangilinan J."/>
            <person name="Riley R."/>
            <person name="LaButti K."/>
            <person name="Andreopoulos B."/>
            <person name="Lipzen A."/>
            <person name="Chen C."/>
            <person name="Yanf M."/>
            <person name="Daum C."/>
            <person name="Ng V."/>
            <person name="Clum A."/>
            <person name="Steindorff A."/>
            <person name="Ohm R."/>
            <person name="Martin F."/>
            <person name="Silar P."/>
            <person name="Natvig D."/>
            <person name="Lalanne C."/>
            <person name="Gautier V."/>
            <person name="Ament-velasquez S.L."/>
            <person name="Kruys A."/>
            <person name="Hutchinson M.I."/>
            <person name="Powell A.J."/>
            <person name="Barry K."/>
            <person name="Miller A.N."/>
            <person name="Grigoriev I.V."/>
            <person name="Debuchy R."/>
            <person name="Gladieux P."/>
            <person name="Thoren M.H."/>
            <person name="Johannesson H."/>
        </authorList>
    </citation>
    <scope>NUCLEOTIDE SEQUENCE</scope>
    <source>
        <strain evidence="3">SMH2392-1A</strain>
    </source>
</reference>
<dbReference type="InterPro" id="IPR047092">
    <property type="entry name" value="AFUB_07903/YDR124W-like_hel"/>
</dbReference>
<feature type="compositionally biased region" description="Polar residues" evidence="1">
    <location>
        <begin position="546"/>
        <end position="565"/>
    </location>
</feature>
<dbReference type="GeneID" id="85317119"/>
<dbReference type="AlphaFoldDB" id="A0AA40AV08"/>
<feature type="region of interest" description="Disordered" evidence="1">
    <location>
        <begin position="546"/>
        <end position="594"/>
    </location>
</feature>
<dbReference type="EMBL" id="JAUIRO010000003">
    <property type="protein sequence ID" value="KAK0722484.1"/>
    <property type="molecule type" value="Genomic_DNA"/>
</dbReference>